<comment type="caution">
    <text evidence="3">The sequence shown here is derived from an EMBL/GenBank/DDBJ whole genome shotgun (WGS) entry which is preliminary data.</text>
</comment>
<dbReference type="Proteomes" id="UP000682733">
    <property type="component" value="Unassembled WGS sequence"/>
</dbReference>
<feature type="region of interest" description="Disordered" evidence="1">
    <location>
        <begin position="112"/>
        <end position="138"/>
    </location>
</feature>
<dbReference type="AlphaFoldDB" id="A0A8S2WN27"/>
<organism evidence="3 5">
    <name type="scientific">Didymodactylos carnosus</name>
    <dbReference type="NCBI Taxonomy" id="1234261"/>
    <lineage>
        <taxon>Eukaryota</taxon>
        <taxon>Metazoa</taxon>
        <taxon>Spiralia</taxon>
        <taxon>Gnathifera</taxon>
        <taxon>Rotifera</taxon>
        <taxon>Eurotatoria</taxon>
        <taxon>Bdelloidea</taxon>
        <taxon>Philodinida</taxon>
        <taxon>Philodinidae</taxon>
        <taxon>Didymodactylos</taxon>
    </lineage>
</organism>
<evidence type="ECO:0000256" key="1">
    <source>
        <dbReference type="SAM" id="MobiDB-lite"/>
    </source>
</evidence>
<reference evidence="3" key="1">
    <citation type="submission" date="2021-02" db="EMBL/GenBank/DDBJ databases">
        <authorList>
            <person name="Nowell W R."/>
        </authorList>
    </citation>
    <scope>NUCLEOTIDE SEQUENCE</scope>
</reference>
<protein>
    <submittedName>
        <fullName evidence="3">Uncharacterized protein</fullName>
    </submittedName>
</protein>
<evidence type="ECO:0000256" key="2">
    <source>
        <dbReference type="SAM" id="Phobius"/>
    </source>
</evidence>
<feature type="transmembrane region" description="Helical" evidence="2">
    <location>
        <begin position="180"/>
        <end position="201"/>
    </location>
</feature>
<feature type="transmembrane region" description="Helical" evidence="2">
    <location>
        <begin position="154"/>
        <end position="174"/>
    </location>
</feature>
<dbReference type="EMBL" id="CAJOBA010083374">
    <property type="protein sequence ID" value="CAF4452059.1"/>
    <property type="molecule type" value="Genomic_DNA"/>
</dbReference>
<keyword evidence="2" id="KW-0812">Transmembrane</keyword>
<proteinExistence type="predicted"/>
<sequence>MRDFACYLQNTAYRCLENYTKRIQGNMEETSLKEKDSSFEAHEQIFGGEEIMWPEDGEIWYDHQIKQQRQQFIRTTPSHSQDNEKLKQIITAAASEQHLEVEHELLKAQQQNRKQQRPSWLQQPTQKAKPQQSSRQTTYPFCEPGLKFSLGGSWIINTWFLMSLFLFMLGRGLVRGPTQSIAGTYAHVPLILAVVRVGIIFGHDTKHSSTNIENTSGHWDWQRPYIVP</sequence>
<name>A0A8S2WN27_9BILA</name>
<keyword evidence="2" id="KW-0472">Membrane</keyword>
<dbReference type="EMBL" id="CAJOBC010120063">
    <property type="protein sequence ID" value="CAF4570087.1"/>
    <property type="molecule type" value="Genomic_DNA"/>
</dbReference>
<accession>A0A8S2WN27</accession>
<gene>
    <name evidence="4" type="ORF">SRO942_LOCUS47731</name>
    <name evidence="3" type="ORF">TMI583_LOCUS45872</name>
</gene>
<dbReference type="Proteomes" id="UP000681722">
    <property type="component" value="Unassembled WGS sequence"/>
</dbReference>
<keyword evidence="2" id="KW-1133">Transmembrane helix</keyword>
<evidence type="ECO:0000313" key="5">
    <source>
        <dbReference type="Proteomes" id="UP000682733"/>
    </source>
</evidence>
<evidence type="ECO:0000313" key="3">
    <source>
        <dbReference type="EMBL" id="CAF4452059.1"/>
    </source>
</evidence>
<evidence type="ECO:0000313" key="4">
    <source>
        <dbReference type="EMBL" id="CAF4570087.1"/>
    </source>
</evidence>